<gene>
    <name evidence="1" type="ORF">O181_090706</name>
</gene>
<sequence>MPLTPPHTGLILMLLQNPQDETMMPPPISALTIPYASAPLVYLLRCFQFLSFCSALKICLRYHPQPPLHLILSPLLTILTLRY</sequence>
<dbReference type="EMBL" id="AVOT02056693">
    <property type="protein sequence ID" value="MBW0550991.1"/>
    <property type="molecule type" value="Genomic_DNA"/>
</dbReference>
<organism evidence="1 2">
    <name type="scientific">Austropuccinia psidii MF-1</name>
    <dbReference type="NCBI Taxonomy" id="1389203"/>
    <lineage>
        <taxon>Eukaryota</taxon>
        <taxon>Fungi</taxon>
        <taxon>Dikarya</taxon>
        <taxon>Basidiomycota</taxon>
        <taxon>Pucciniomycotina</taxon>
        <taxon>Pucciniomycetes</taxon>
        <taxon>Pucciniales</taxon>
        <taxon>Sphaerophragmiaceae</taxon>
        <taxon>Austropuccinia</taxon>
    </lineage>
</organism>
<comment type="caution">
    <text evidence="1">The sequence shown here is derived from an EMBL/GenBank/DDBJ whole genome shotgun (WGS) entry which is preliminary data.</text>
</comment>
<accession>A0A9Q3IVY8</accession>
<name>A0A9Q3IVY8_9BASI</name>
<proteinExistence type="predicted"/>
<reference evidence="1" key="1">
    <citation type="submission" date="2021-03" db="EMBL/GenBank/DDBJ databases">
        <title>Draft genome sequence of rust myrtle Austropuccinia psidii MF-1, a brazilian biotype.</title>
        <authorList>
            <person name="Quecine M.C."/>
            <person name="Pachon D.M.R."/>
            <person name="Bonatelli M.L."/>
            <person name="Correr F.H."/>
            <person name="Franceschini L.M."/>
            <person name="Leite T.F."/>
            <person name="Margarido G.R.A."/>
            <person name="Almeida C.A."/>
            <person name="Ferrarezi J.A."/>
            <person name="Labate C.A."/>
        </authorList>
    </citation>
    <scope>NUCLEOTIDE SEQUENCE</scope>
    <source>
        <strain evidence="1">MF-1</strain>
    </source>
</reference>
<keyword evidence="2" id="KW-1185">Reference proteome</keyword>
<evidence type="ECO:0000313" key="1">
    <source>
        <dbReference type="EMBL" id="MBW0550991.1"/>
    </source>
</evidence>
<protein>
    <submittedName>
        <fullName evidence="1">Uncharacterized protein</fullName>
    </submittedName>
</protein>
<evidence type="ECO:0000313" key="2">
    <source>
        <dbReference type="Proteomes" id="UP000765509"/>
    </source>
</evidence>
<dbReference type="Proteomes" id="UP000765509">
    <property type="component" value="Unassembled WGS sequence"/>
</dbReference>
<dbReference type="AlphaFoldDB" id="A0A9Q3IVY8"/>